<evidence type="ECO:0000313" key="2">
    <source>
        <dbReference type="EMBL" id="CAF89050.1"/>
    </source>
</evidence>
<proteinExistence type="predicted"/>
<feature type="non-terminal residue" evidence="2">
    <location>
        <position position="1"/>
    </location>
</feature>
<sequence>SLIQSVWLTSAPCGEMSLSSSASSPPLSRSTSAWCPERKTPSPCPR</sequence>
<reference evidence="2" key="2">
    <citation type="submission" date="2004-02" db="EMBL/GenBank/DDBJ databases">
        <authorList>
            <consortium name="Genoscope"/>
            <consortium name="Whitehead Institute Centre for Genome Research"/>
        </authorList>
    </citation>
    <scope>NUCLEOTIDE SEQUENCE</scope>
</reference>
<feature type="compositionally biased region" description="Low complexity" evidence="1">
    <location>
        <begin position="17"/>
        <end position="33"/>
    </location>
</feature>
<accession>Q4TDI2</accession>
<dbReference type="AlphaFoldDB" id="Q4TDI2"/>
<evidence type="ECO:0000256" key="1">
    <source>
        <dbReference type="SAM" id="MobiDB-lite"/>
    </source>
</evidence>
<gene>
    <name evidence="2" type="ORF">GSTENG00002783001</name>
</gene>
<protein>
    <submittedName>
        <fullName evidence="2">Chromosome undetermined SCAF6238, whole genome shotgun sequence</fullName>
    </submittedName>
</protein>
<dbReference type="KEGG" id="tng:GSTEN00002783G001"/>
<organism evidence="2">
    <name type="scientific">Tetraodon nigroviridis</name>
    <name type="common">Spotted green pufferfish</name>
    <name type="synonym">Chelonodon nigroviridis</name>
    <dbReference type="NCBI Taxonomy" id="99883"/>
    <lineage>
        <taxon>Eukaryota</taxon>
        <taxon>Metazoa</taxon>
        <taxon>Chordata</taxon>
        <taxon>Craniata</taxon>
        <taxon>Vertebrata</taxon>
        <taxon>Euteleostomi</taxon>
        <taxon>Actinopterygii</taxon>
        <taxon>Neopterygii</taxon>
        <taxon>Teleostei</taxon>
        <taxon>Neoteleostei</taxon>
        <taxon>Acanthomorphata</taxon>
        <taxon>Eupercaria</taxon>
        <taxon>Tetraodontiformes</taxon>
        <taxon>Tetradontoidea</taxon>
        <taxon>Tetraodontidae</taxon>
        <taxon>Tetraodon</taxon>
    </lineage>
</organism>
<name>Q4TDI2_TETNG</name>
<feature type="region of interest" description="Disordered" evidence="1">
    <location>
        <begin position="14"/>
        <end position="46"/>
    </location>
</feature>
<dbReference type="EMBL" id="CAAE01006238">
    <property type="protein sequence ID" value="CAF89050.1"/>
    <property type="molecule type" value="Genomic_DNA"/>
</dbReference>
<reference evidence="2" key="1">
    <citation type="journal article" date="2004" name="Nature">
        <title>Genome duplication in the teleost fish Tetraodon nigroviridis reveals the early vertebrate proto-karyotype.</title>
        <authorList>
            <person name="Jaillon O."/>
            <person name="Aury J.-M."/>
            <person name="Brunet F."/>
            <person name="Petit J.-L."/>
            <person name="Stange-Thomann N."/>
            <person name="Mauceli E."/>
            <person name="Bouneau L."/>
            <person name="Fischer C."/>
            <person name="Ozouf-Costaz C."/>
            <person name="Bernot A."/>
            <person name="Nicaud S."/>
            <person name="Jaffe D."/>
            <person name="Fisher S."/>
            <person name="Lutfalla G."/>
            <person name="Dossat C."/>
            <person name="Segurens B."/>
            <person name="Dasilva C."/>
            <person name="Salanoubat M."/>
            <person name="Levy M."/>
            <person name="Boudet N."/>
            <person name="Castellano S."/>
            <person name="Anthouard V."/>
            <person name="Jubin C."/>
            <person name="Castelli V."/>
            <person name="Katinka M."/>
            <person name="Vacherie B."/>
            <person name="Biemont C."/>
            <person name="Skalli Z."/>
            <person name="Cattolico L."/>
            <person name="Poulain J."/>
            <person name="De Berardinis V."/>
            <person name="Cruaud C."/>
            <person name="Duprat S."/>
            <person name="Brottier P."/>
            <person name="Coutanceau J.-P."/>
            <person name="Gouzy J."/>
            <person name="Parra G."/>
            <person name="Lardier G."/>
            <person name="Chapple C."/>
            <person name="McKernan K.J."/>
            <person name="McEwan P."/>
            <person name="Bosak S."/>
            <person name="Kellis M."/>
            <person name="Volff J.-N."/>
            <person name="Guigo R."/>
            <person name="Zody M.C."/>
            <person name="Mesirov J."/>
            <person name="Lindblad-Toh K."/>
            <person name="Birren B."/>
            <person name="Nusbaum C."/>
            <person name="Kahn D."/>
            <person name="Robinson-Rechavi M."/>
            <person name="Laudet V."/>
            <person name="Schachter V."/>
            <person name="Quetier F."/>
            <person name="Saurin W."/>
            <person name="Scarpelli C."/>
            <person name="Wincker P."/>
            <person name="Lander E.S."/>
            <person name="Weissenbach J."/>
            <person name="Roest Crollius H."/>
        </authorList>
    </citation>
    <scope>NUCLEOTIDE SEQUENCE [LARGE SCALE GENOMIC DNA]</scope>
</reference>